<organism evidence="4 5">
    <name type="scientific">Pyrodictium abyssi</name>
    <dbReference type="NCBI Taxonomy" id="54256"/>
    <lineage>
        <taxon>Archaea</taxon>
        <taxon>Thermoproteota</taxon>
        <taxon>Thermoprotei</taxon>
        <taxon>Desulfurococcales</taxon>
        <taxon>Pyrodictiaceae</taxon>
        <taxon>Pyrodictium</taxon>
    </lineage>
</organism>
<evidence type="ECO:0000313" key="4">
    <source>
        <dbReference type="EMBL" id="BES82386.1"/>
    </source>
</evidence>
<keyword evidence="2 3" id="KW-1277">Toxin-antitoxin system</keyword>
<dbReference type="Proteomes" id="UP001341135">
    <property type="component" value="Chromosome"/>
</dbReference>
<accession>A0ABN6ZVG8</accession>
<keyword evidence="5" id="KW-1185">Reference proteome</keyword>
<dbReference type="Gene3D" id="4.10.1150.10">
    <property type="entry name" value="AF2212/PG0164-like"/>
    <property type="match status" value="1"/>
</dbReference>
<dbReference type="InterPro" id="IPR008203">
    <property type="entry name" value="AF2212-like"/>
</dbReference>
<name>A0ABN6ZVG8_9CREN</name>
<dbReference type="GeneID" id="89289956"/>
<evidence type="ECO:0000256" key="1">
    <source>
        <dbReference type="ARBA" id="ARBA00006615"/>
    </source>
</evidence>
<gene>
    <name evidence="4" type="ORF">PABY_19530</name>
</gene>
<proteinExistence type="inferred from homology"/>
<evidence type="ECO:0000256" key="2">
    <source>
        <dbReference type="ARBA" id="ARBA00022649"/>
    </source>
</evidence>
<comment type="function">
    <text evidence="3">Antitoxin component of a type II toxin-antitoxin (TA) system.</text>
</comment>
<evidence type="ECO:0000313" key="5">
    <source>
        <dbReference type="Proteomes" id="UP001341135"/>
    </source>
</evidence>
<dbReference type="InterPro" id="IPR024069">
    <property type="entry name" value="AF2212-like_dom_sf"/>
</dbReference>
<sequence length="63" mass="7410">MSRVVEAVYEKDVLRPLEDPGLEEGERVRLVIVRRDLSRYRGVLGRASYRELKRLEDEAQLQP</sequence>
<dbReference type="SUPFAM" id="SSF141694">
    <property type="entry name" value="AF2212/PG0164-like"/>
    <property type="match status" value="1"/>
</dbReference>
<dbReference type="EMBL" id="AP028907">
    <property type="protein sequence ID" value="BES82386.1"/>
    <property type="molecule type" value="Genomic_DNA"/>
</dbReference>
<evidence type="ECO:0000256" key="3">
    <source>
        <dbReference type="RuleBase" id="RU368051"/>
    </source>
</evidence>
<reference evidence="4 5" key="1">
    <citation type="submission" date="2023-09" db="EMBL/GenBank/DDBJ databases">
        <title>Pyrofollis japonicus gen. nov. sp. nov., a novel member of the family Pyrodictiaceae isolated from the Iheya North hydrothermal field.</title>
        <authorList>
            <person name="Miyazaki U."/>
            <person name="Sanari M."/>
            <person name="Tame A."/>
            <person name="Kitajima M."/>
            <person name="Okamoto A."/>
            <person name="Sawayama S."/>
            <person name="Miyazaki J."/>
            <person name="Takai K."/>
            <person name="Nakagawa S."/>
        </authorList>
    </citation>
    <scope>NUCLEOTIDE SEQUENCE [LARGE SCALE GENOMIC DNA]</scope>
    <source>
        <strain evidence="4 5">AV2</strain>
    </source>
</reference>
<protein>
    <recommendedName>
        <fullName evidence="3">Antitoxin</fullName>
    </recommendedName>
</protein>
<comment type="similarity">
    <text evidence="1 3">Belongs to the UPF0165 family.</text>
</comment>
<dbReference type="RefSeq" id="WP_338249662.1">
    <property type="nucleotide sequence ID" value="NZ_AP028907.1"/>
</dbReference>
<dbReference type="Pfam" id="PF01954">
    <property type="entry name" value="AF2212-like"/>
    <property type="match status" value="1"/>
</dbReference>